<evidence type="ECO:0000313" key="2">
    <source>
        <dbReference type="EMBL" id="SDL37301.1"/>
    </source>
</evidence>
<evidence type="ECO:0000256" key="1">
    <source>
        <dbReference type="SAM" id="Phobius"/>
    </source>
</evidence>
<feature type="transmembrane region" description="Helical" evidence="1">
    <location>
        <begin position="9"/>
        <end position="27"/>
    </location>
</feature>
<dbReference type="AlphaFoldDB" id="A0A1G9JIS8"/>
<evidence type="ECO:0000313" key="3">
    <source>
        <dbReference type="Proteomes" id="UP000199440"/>
    </source>
</evidence>
<dbReference type="STRING" id="192904.SAMN04488514_101568"/>
<feature type="transmembrane region" description="Helical" evidence="1">
    <location>
        <begin position="33"/>
        <end position="53"/>
    </location>
</feature>
<proteinExistence type="predicted"/>
<organism evidence="2 3">
    <name type="scientific">Kriegella aquimaris</name>
    <dbReference type="NCBI Taxonomy" id="192904"/>
    <lineage>
        <taxon>Bacteria</taxon>
        <taxon>Pseudomonadati</taxon>
        <taxon>Bacteroidota</taxon>
        <taxon>Flavobacteriia</taxon>
        <taxon>Flavobacteriales</taxon>
        <taxon>Flavobacteriaceae</taxon>
        <taxon>Kriegella</taxon>
    </lineage>
</organism>
<dbReference type="EMBL" id="FNGV01000001">
    <property type="protein sequence ID" value="SDL37301.1"/>
    <property type="molecule type" value="Genomic_DNA"/>
</dbReference>
<reference evidence="2 3" key="1">
    <citation type="submission" date="2016-10" db="EMBL/GenBank/DDBJ databases">
        <authorList>
            <person name="de Groot N.N."/>
        </authorList>
    </citation>
    <scope>NUCLEOTIDE SEQUENCE [LARGE SCALE GENOMIC DNA]</scope>
    <source>
        <strain evidence="2 3">DSM 19886</strain>
    </source>
</reference>
<sequence length="124" mass="14166">MDTITSKCYGGELAPCFLTIFLIYILLGHTLQWSFFTSNLTVSLVMAAILWNISESNKISAIQLKLTAFIPTLEIEEAQHNRTMKIRVNFNASDASNKWNLNRIVRAKSMYLKKALPNFGRMYV</sequence>
<keyword evidence="1" id="KW-0472">Membrane</keyword>
<keyword evidence="3" id="KW-1185">Reference proteome</keyword>
<gene>
    <name evidence="2" type="ORF">SAMN04488514_101568</name>
</gene>
<keyword evidence="1" id="KW-0812">Transmembrane</keyword>
<keyword evidence="1" id="KW-1133">Transmembrane helix</keyword>
<protein>
    <submittedName>
        <fullName evidence="2">Uncharacterized protein</fullName>
    </submittedName>
</protein>
<dbReference type="Proteomes" id="UP000199440">
    <property type="component" value="Unassembled WGS sequence"/>
</dbReference>
<accession>A0A1G9JIS8</accession>
<name>A0A1G9JIS8_9FLAO</name>